<proteinExistence type="predicted"/>
<keyword evidence="2" id="KW-0472">Membrane</keyword>
<feature type="transmembrane region" description="Helical" evidence="2">
    <location>
        <begin position="363"/>
        <end position="387"/>
    </location>
</feature>
<evidence type="ECO:0000256" key="2">
    <source>
        <dbReference type="SAM" id="Phobius"/>
    </source>
</evidence>
<feature type="region of interest" description="Disordered" evidence="1">
    <location>
        <begin position="1"/>
        <end position="24"/>
    </location>
</feature>
<comment type="caution">
    <text evidence="3">The sequence shown here is derived from an EMBL/GenBank/DDBJ whole genome shotgun (WGS) entry which is preliminary data.</text>
</comment>
<feature type="compositionally biased region" description="Basic and acidic residues" evidence="1">
    <location>
        <begin position="1"/>
        <end position="10"/>
    </location>
</feature>
<organism evidence="3 4">
    <name type="scientific">Drechslerella dactyloides</name>
    <name type="common">Nematode-trapping fungus</name>
    <name type="synonym">Arthrobotrys dactyloides</name>
    <dbReference type="NCBI Taxonomy" id="74499"/>
    <lineage>
        <taxon>Eukaryota</taxon>
        <taxon>Fungi</taxon>
        <taxon>Dikarya</taxon>
        <taxon>Ascomycota</taxon>
        <taxon>Pezizomycotina</taxon>
        <taxon>Orbiliomycetes</taxon>
        <taxon>Orbiliales</taxon>
        <taxon>Orbiliaceae</taxon>
        <taxon>Drechslerella</taxon>
    </lineage>
</organism>
<dbReference type="Proteomes" id="UP001221413">
    <property type="component" value="Unassembled WGS sequence"/>
</dbReference>
<dbReference type="Gene3D" id="1.20.58.340">
    <property type="entry name" value="Magnesium transport protein CorA, transmembrane region"/>
    <property type="match status" value="1"/>
</dbReference>
<keyword evidence="2" id="KW-1133">Transmembrane helix</keyword>
<evidence type="ECO:0000313" key="3">
    <source>
        <dbReference type="EMBL" id="KAJ6258206.1"/>
    </source>
</evidence>
<sequence length="472" mass="54098">MSWTEIREPYSEFQNGPSDPWQNPRFLRPLDPSVDIWEMSKSHPEGNWHEGIIDFRHFCQADGSYKLRIMQVQVLPTIVPEKSDFLNFGTRKNRDGSSCTWFHFLCKNLDVDRSGPLPRIENRVKLSPAILQSYRYSNRLRKASLEMVDLPQADFSWLRSGFFLKTESADRGKGTTLACFGATPYVRKRLEMWIENRRWDTITEEPLSLLDLVMEGLFREVDNTIWKMADVFGPMETSILKIARVGFPALEQKVEFIGLHHCLKHTIYLSEAIESCLFIVDGIKSATQTTLISSAAMETSSLLLASLSHWRTLFTSTSLRLSSLHRRIENLTGLCFNLVTQQDSMILRHESMTMRQDASAMKVLASITVVFLPTMAVASILGSQLFVTIPKEDGNENGHFQVKISPLFNLLWMCSIPMTFLVIALAAAWSWYSHSTYPKTSDQMKERLDNDQRFLPQWVLTLRNVGAKVRVV</sequence>
<protein>
    <submittedName>
        <fullName evidence="3">Uncharacterized protein</fullName>
    </submittedName>
</protein>
<keyword evidence="2" id="KW-0812">Transmembrane</keyword>
<feature type="transmembrane region" description="Helical" evidence="2">
    <location>
        <begin position="407"/>
        <end position="432"/>
    </location>
</feature>
<evidence type="ECO:0000313" key="4">
    <source>
        <dbReference type="Proteomes" id="UP001221413"/>
    </source>
</evidence>
<dbReference type="EMBL" id="JAQGDS010000009">
    <property type="protein sequence ID" value="KAJ6258206.1"/>
    <property type="molecule type" value="Genomic_DNA"/>
</dbReference>
<dbReference type="AlphaFoldDB" id="A0AAD6NG21"/>
<evidence type="ECO:0000256" key="1">
    <source>
        <dbReference type="SAM" id="MobiDB-lite"/>
    </source>
</evidence>
<name>A0AAD6NG21_DREDA</name>
<accession>A0AAD6NG21</accession>
<gene>
    <name evidence="3" type="ORF">Dda_7125</name>
</gene>
<reference evidence="3" key="1">
    <citation type="submission" date="2023-01" db="EMBL/GenBank/DDBJ databases">
        <title>The chitinases involved in constricting ring structure development in the nematode-trapping fungus Drechslerella dactyloides.</title>
        <authorList>
            <person name="Wang R."/>
            <person name="Zhang L."/>
            <person name="Tang P."/>
            <person name="Li S."/>
            <person name="Liang L."/>
        </authorList>
    </citation>
    <scope>NUCLEOTIDE SEQUENCE</scope>
    <source>
        <strain evidence="3">YMF1.00031</strain>
    </source>
</reference>
<keyword evidence="4" id="KW-1185">Reference proteome</keyword>
<feature type="compositionally biased region" description="Polar residues" evidence="1">
    <location>
        <begin position="12"/>
        <end position="21"/>
    </location>
</feature>